<dbReference type="EMBL" id="CP028475">
    <property type="protein sequence ID" value="AVW91381.1"/>
    <property type="molecule type" value="Genomic_DNA"/>
</dbReference>
<dbReference type="AlphaFoldDB" id="A0A2R4M2I9"/>
<dbReference type="OrthoDB" id="7865723at2"/>
<dbReference type="RefSeq" id="WP_107719827.1">
    <property type="nucleotide sequence ID" value="NZ_CP028475.1"/>
</dbReference>
<accession>A0A2R4M2I9</accession>
<gene>
    <name evidence="1" type="ORF">DA792_10045</name>
</gene>
<name>A0A2R4M2I9_9RHOB</name>
<protein>
    <submittedName>
        <fullName evidence="1">Uncharacterized protein</fullName>
    </submittedName>
</protein>
<evidence type="ECO:0000313" key="2">
    <source>
        <dbReference type="Proteomes" id="UP000241447"/>
    </source>
</evidence>
<evidence type="ECO:0000313" key="1">
    <source>
        <dbReference type="EMBL" id="AVW91381.1"/>
    </source>
</evidence>
<sequence length="86" mass="9440">MSFVFDIAGHLCAADHVRMRGNTIEAEFEQNVLGALADAFDRSHKVSVLSMPSLRVTYSVQDYRPDGHGGCRATFSVNSSEGRVLH</sequence>
<dbReference type="Proteomes" id="UP000241447">
    <property type="component" value="Chromosome"/>
</dbReference>
<proteinExistence type="predicted"/>
<reference evidence="1 2" key="1">
    <citation type="submission" date="2018-03" db="EMBL/GenBank/DDBJ databases">
        <title>The Complete Genome of Celeribacter baekdonensis strain LH4, a Thiosulfate-Oxidizing Alphaproteobacterium Isolated from Gulf of Mexico Continental Slope Sediments.</title>
        <authorList>
            <person name="Flood B.E."/>
            <person name="Bailey J.V."/>
            <person name="Leprich D."/>
        </authorList>
    </citation>
    <scope>NUCLEOTIDE SEQUENCE [LARGE SCALE GENOMIC DNA]</scope>
    <source>
        <strain evidence="1 2">LH4</strain>
    </source>
</reference>
<dbReference type="KEGG" id="cbak:DA792_10045"/>
<organism evidence="1 2">
    <name type="scientific">Celeribacter baekdonensis</name>
    <dbReference type="NCBI Taxonomy" id="875171"/>
    <lineage>
        <taxon>Bacteria</taxon>
        <taxon>Pseudomonadati</taxon>
        <taxon>Pseudomonadota</taxon>
        <taxon>Alphaproteobacteria</taxon>
        <taxon>Rhodobacterales</taxon>
        <taxon>Roseobacteraceae</taxon>
        <taxon>Celeribacter</taxon>
    </lineage>
</organism>